<protein>
    <recommendedName>
        <fullName evidence="3">Iron hydrogenase large subunit C-terminal domain-containing protein</fullName>
    </recommendedName>
</protein>
<dbReference type="HOGENOM" id="CLU_2018074_0_0_1"/>
<dbReference type="PANTHER" id="PTHR11615">
    <property type="entry name" value="NITRATE, FORMATE, IRON DEHYDROGENASE"/>
    <property type="match status" value="1"/>
</dbReference>
<accession>E9J6X4</accession>
<feature type="non-terminal residue" evidence="4">
    <location>
        <position position="123"/>
    </location>
</feature>
<evidence type="ECO:0000313" key="4">
    <source>
        <dbReference type="EMBL" id="EFZ11427.1"/>
    </source>
</evidence>
<dbReference type="InterPro" id="IPR050340">
    <property type="entry name" value="Cytosolic_Fe-S_CAF"/>
</dbReference>
<reference evidence="4" key="1">
    <citation type="journal article" date="2011" name="Proc. Natl. Acad. Sci. U.S.A.">
        <title>The genome of the fire ant Solenopsis invicta.</title>
        <authorList>
            <person name="Wurm Y."/>
            <person name="Wang J."/>
            <person name="Riba-Grognuz O."/>
            <person name="Corona M."/>
            <person name="Nygaard S."/>
            <person name="Hunt B.G."/>
            <person name="Ingram K.K."/>
            <person name="Falquet L."/>
            <person name="Nipitwattanaphon M."/>
            <person name="Gotzek D."/>
            <person name="Dijkstra M.B."/>
            <person name="Oettler J."/>
            <person name="Comtesse F."/>
            <person name="Shih C.J."/>
            <person name="Wu W.J."/>
            <person name="Yang C.C."/>
            <person name="Thomas J."/>
            <person name="Beaudoing E."/>
            <person name="Pradervand S."/>
            <person name="Flegel V."/>
            <person name="Cook E.D."/>
            <person name="Fabbretti R."/>
            <person name="Stockinger H."/>
            <person name="Long L."/>
            <person name="Farmerie W.G."/>
            <person name="Oakey J."/>
            <person name="Boomsma J.J."/>
            <person name="Pamilo P."/>
            <person name="Yi S.V."/>
            <person name="Heinze J."/>
            <person name="Goodisman M.A."/>
            <person name="Farinelli L."/>
            <person name="Harshman K."/>
            <person name="Hulo N."/>
            <person name="Cerutti L."/>
            <person name="Xenarios I."/>
            <person name="Shoemaker D."/>
            <person name="Keller L."/>
        </authorList>
    </citation>
    <scope>NUCLEOTIDE SEQUENCE [LARGE SCALE GENOMIC DNA]</scope>
</reference>
<dbReference type="EMBL" id="GL768387">
    <property type="protein sequence ID" value="EFZ11427.1"/>
    <property type="molecule type" value="Genomic_DNA"/>
</dbReference>
<evidence type="ECO:0000256" key="1">
    <source>
        <dbReference type="ARBA" id="ARBA00006596"/>
    </source>
</evidence>
<dbReference type="Gene3D" id="3.40.50.1780">
    <property type="match status" value="1"/>
</dbReference>
<feature type="domain" description="Iron hydrogenase large subunit C-terminal" evidence="3">
    <location>
        <begin position="5"/>
        <end position="119"/>
    </location>
</feature>
<dbReference type="AlphaFoldDB" id="E9J6X4"/>
<comment type="similarity">
    <text evidence="1">Belongs to the NARF family.</text>
</comment>
<evidence type="ECO:0000259" key="3">
    <source>
        <dbReference type="Pfam" id="PF02906"/>
    </source>
</evidence>
<comment type="function">
    <text evidence="2">Component of the cytosolic iron-sulfur (Fe/S) protein assembly machinery. Required for maturation of extramitochondrial Fe/S proteins.</text>
</comment>
<evidence type="ECO:0000256" key="2">
    <source>
        <dbReference type="ARBA" id="ARBA00025700"/>
    </source>
</evidence>
<name>E9J6X4_SOLIN</name>
<dbReference type="SUPFAM" id="SSF53920">
    <property type="entry name" value="Fe-only hydrogenase"/>
    <property type="match status" value="1"/>
</dbReference>
<dbReference type="OMA" id="FIFCYPA"/>
<proteinExistence type="inferred from homology"/>
<dbReference type="InterPro" id="IPR009016">
    <property type="entry name" value="Fe_hydrogenase"/>
</dbReference>
<gene>
    <name evidence="4" type="ORF">SINV_01894</name>
</gene>
<sequence length="123" mass="14325">MGLLPEQIYHVIVIPCYDKKLEVSREDFYNQQKKRRDVDSVIMSIELEQMLNEDDEGEIKQSFGSYSEEIGIKLCSHTGSGSGGYLDFIFCYPAKNFFDEDVTVDLKRLRNLNFQEAKLKRND</sequence>
<dbReference type="Pfam" id="PF02906">
    <property type="entry name" value="Fe_hyd_lg_C"/>
    <property type="match status" value="1"/>
</dbReference>
<organism>
    <name type="scientific">Solenopsis invicta</name>
    <name type="common">Red imported fire ant</name>
    <name type="synonym">Solenopsis wagneri</name>
    <dbReference type="NCBI Taxonomy" id="13686"/>
    <lineage>
        <taxon>Eukaryota</taxon>
        <taxon>Metazoa</taxon>
        <taxon>Ecdysozoa</taxon>
        <taxon>Arthropoda</taxon>
        <taxon>Hexapoda</taxon>
        <taxon>Insecta</taxon>
        <taxon>Pterygota</taxon>
        <taxon>Neoptera</taxon>
        <taxon>Endopterygota</taxon>
        <taxon>Hymenoptera</taxon>
        <taxon>Apocrita</taxon>
        <taxon>Aculeata</taxon>
        <taxon>Formicoidea</taxon>
        <taxon>Formicidae</taxon>
        <taxon>Myrmicinae</taxon>
        <taxon>Solenopsis</taxon>
    </lineage>
</organism>
<dbReference type="InterPro" id="IPR004108">
    <property type="entry name" value="Fe_hydrogenase_lsu_C"/>
</dbReference>